<evidence type="ECO:0000313" key="2">
    <source>
        <dbReference type="EMBL" id="PIC23696.1"/>
    </source>
</evidence>
<proteinExistence type="predicted"/>
<feature type="region of interest" description="Disordered" evidence="1">
    <location>
        <begin position="31"/>
        <end position="50"/>
    </location>
</feature>
<evidence type="ECO:0000256" key="1">
    <source>
        <dbReference type="SAM" id="MobiDB-lite"/>
    </source>
</evidence>
<dbReference type="EMBL" id="PDUG01000005">
    <property type="protein sequence ID" value="PIC23696.1"/>
    <property type="molecule type" value="Genomic_DNA"/>
</dbReference>
<comment type="caution">
    <text evidence="2">The sequence shown here is derived from an EMBL/GenBank/DDBJ whole genome shotgun (WGS) entry which is preliminary data.</text>
</comment>
<keyword evidence="3" id="KW-1185">Reference proteome</keyword>
<name>A0A2G5T9E6_9PELO</name>
<feature type="compositionally biased region" description="Basic and acidic residues" evidence="1">
    <location>
        <begin position="32"/>
        <end position="47"/>
    </location>
</feature>
<gene>
    <name evidence="2" type="primary">Cnig_chr_V.g17308</name>
    <name evidence="2" type="ORF">B9Z55_017308</name>
</gene>
<reference evidence="3" key="1">
    <citation type="submission" date="2017-10" db="EMBL/GenBank/DDBJ databases">
        <title>Rapid genome shrinkage in a self-fertile nematode reveals novel sperm competition proteins.</title>
        <authorList>
            <person name="Yin D."/>
            <person name="Schwarz E.M."/>
            <person name="Thomas C.G."/>
            <person name="Felde R.L."/>
            <person name="Korf I.F."/>
            <person name="Cutter A.D."/>
            <person name="Schartner C.M."/>
            <person name="Ralston E.J."/>
            <person name="Meyer B.J."/>
            <person name="Haag E.S."/>
        </authorList>
    </citation>
    <scope>NUCLEOTIDE SEQUENCE [LARGE SCALE GENOMIC DNA]</scope>
    <source>
        <strain evidence="3">JU1422</strain>
    </source>
</reference>
<sequence length="69" mass="7874">MVVLCETPPIFFGKFGGTVISTSLVLLSQKSTHVERRTEDDKRKDSKPSSFFEYDDKRQVISGVPRLIR</sequence>
<evidence type="ECO:0000313" key="3">
    <source>
        <dbReference type="Proteomes" id="UP000230233"/>
    </source>
</evidence>
<dbReference type="AlphaFoldDB" id="A0A2G5T9E6"/>
<accession>A0A2G5T9E6</accession>
<dbReference type="Proteomes" id="UP000230233">
    <property type="component" value="Chromosome V"/>
</dbReference>
<protein>
    <submittedName>
        <fullName evidence="2">Uncharacterized protein</fullName>
    </submittedName>
</protein>
<dbReference type="OrthoDB" id="10448945at2759"/>
<organism evidence="2 3">
    <name type="scientific">Caenorhabditis nigoni</name>
    <dbReference type="NCBI Taxonomy" id="1611254"/>
    <lineage>
        <taxon>Eukaryota</taxon>
        <taxon>Metazoa</taxon>
        <taxon>Ecdysozoa</taxon>
        <taxon>Nematoda</taxon>
        <taxon>Chromadorea</taxon>
        <taxon>Rhabditida</taxon>
        <taxon>Rhabditina</taxon>
        <taxon>Rhabditomorpha</taxon>
        <taxon>Rhabditoidea</taxon>
        <taxon>Rhabditidae</taxon>
        <taxon>Peloderinae</taxon>
        <taxon>Caenorhabditis</taxon>
    </lineage>
</organism>